<dbReference type="Gene3D" id="3.40.50.1950">
    <property type="entry name" value="Flavin prenyltransferase-like"/>
    <property type="match status" value="1"/>
</dbReference>
<feature type="domain" description="Flavoprotein" evidence="1">
    <location>
        <begin position="20"/>
        <end position="126"/>
    </location>
</feature>
<dbReference type="PIRSF" id="PIRSF034981">
    <property type="entry name" value="Eut_put"/>
    <property type="match status" value="1"/>
</dbReference>
<reference evidence="2 3" key="1">
    <citation type="submission" date="2016-02" db="EMBL/GenBank/DDBJ databases">
        <title>Genome sequence of Clostridium colicanis DSM 13634.</title>
        <authorList>
            <person name="Poehlein A."/>
            <person name="Daniel R."/>
        </authorList>
    </citation>
    <scope>NUCLEOTIDE SEQUENCE [LARGE SCALE GENOMIC DNA]</scope>
    <source>
        <strain evidence="2 3">DSM 13634</strain>
    </source>
</reference>
<dbReference type="PATRIC" id="fig|1121305.3.peg.742"/>
<dbReference type="GO" id="GO:0003824">
    <property type="term" value="F:catalytic activity"/>
    <property type="evidence" value="ECO:0007669"/>
    <property type="project" value="InterPro"/>
</dbReference>
<dbReference type="Pfam" id="PF02441">
    <property type="entry name" value="Flavoprotein"/>
    <property type="match status" value="1"/>
</dbReference>
<gene>
    <name evidence="2" type="ORF">CLCOL_07310</name>
</gene>
<dbReference type="InterPro" id="IPR003382">
    <property type="entry name" value="Flavoprotein"/>
</dbReference>
<evidence type="ECO:0000259" key="1">
    <source>
        <dbReference type="Pfam" id="PF02441"/>
    </source>
</evidence>
<dbReference type="InterPro" id="IPR036551">
    <property type="entry name" value="Flavin_trans-like"/>
</dbReference>
<accession>A0A151APK6</accession>
<dbReference type="InterPro" id="IPR013372">
    <property type="entry name" value="Eut_put"/>
</dbReference>
<sequence length="255" mass="28918">MNIEDIVKSIVREILPLLNKKILIFISGGKVNSEILLKALCDFSTVEYSIVMSQEAKLIIDRELLEELNGNIIESTEKIDDCIKNSEFVLIPILTRNTLSKVALGIEDNIVTTGIARSIMLNKEIIAVRDSYDPKNSINISEGFSSNSAYNSMLLEYEKKLESFGVKFIDSKEFKRTIQHKFFNSVPRSSIKEKEDIPAKDTTNKARVEFNSSILTVKDINQILNDGVITLRKNTIITPLAKDYIYNNKIKVEFC</sequence>
<name>A0A151APK6_9CLOT</name>
<dbReference type="Proteomes" id="UP000075374">
    <property type="component" value="Unassembled WGS sequence"/>
</dbReference>
<dbReference type="RefSeq" id="WP_061857652.1">
    <property type="nucleotide sequence ID" value="NZ_LTBB01000003.1"/>
</dbReference>
<protein>
    <submittedName>
        <fullName evidence="2">Flavoprotein</fullName>
    </submittedName>
</protein>
<organism evidence="2 3">
    <name type="scientific">Clostridium colicanis DSM 13634</name>
    <dbReference type="NCBI Taxonomy" id="1121305"/>
    <lineage>
        <taxon>Bacteria</taxon>
        <taxon>Bacillati</taxon>
        <taxon>Bacillota</taxon>
        <taxon>Clostridia</taxon>
        <taxon>Eubacteriales</taxon>
        <taxon>Clostridiaceae</taxon>
        <taxon>Clostridium</taxon>
    </lineage>
</organism>
<comment type="caution">
    <text evidence="2">The sequence shown here is derived from an EMBL/GenBank/DDBJ whole genome shotgun (WGS) entry which is preliminary data.</text>
</comment>
<proteinExistence type="predicted"/>
<dbReference type="SUPFAM" id="SSF52507">
    <property type="entry name" value="Homo-oligomeric flavin-containing Cys decarboxylases, HFCD"/>
    <property type="match status" value="1"/>
</dbReference>
<dbReference type="EMBL" id="LTBB01000003">
    <property type="protein sequence ID" value="KYH29500.1"/>
    <property type="molecule type" value="Genomic_DNA"/>
</dbReference>
<dbReference type="AlphaFoldDB" id="A0A151APK6"/>
<evidence type="ECO:0000313" key="3">
    <source>
        <dbReference type="Proteomes" id="UP000075374"/>
    </source>
</evidence>
<evidence type="ECO:0000313" key="2">
    <source>
        <dbReference type="EMBL" id="KYH29500.1"/>
    </source>
</evidence>
<keyword evidence="3" id="KW-1185">Reference proteome</keyword>
<dbReference type="STRING" id="1121305.CLCOL_07310"/>